<dbReference type="PROSITE" id="PS50835">
    <property type="entry name" value="IG_LIKE"/>
    <property type="match status" value="2"/>
</dbReference>
<feature type="domain" description="Ig-like" evidence="5">
    <location>
        <begin position="236"/>
        <end position="320"/>
    </location>
</feature>
<evidence type="ECO:0000313" key="7">
    <source>
        <dbReference type="Proteomes" id="UP001314169"/>
    </source>
</evidence>
<evidence type="ECO:0000256" key="1">
    <source>
        <dbReference type="ARBA" id="ARBA00023157"/>
    </source>
</evidence>
<sequence>MADSTTTFTFIVLLGLGLFEGLWDQVQAGVVPKPSIWADPGPIVTNGSSVTIWCQGSLQASAYVLYKERGSEPWETRIPKDSSNKAGFLIGATTPSHAGLYQCAYYSTGNILSEQSDPLILVVTGVGRAPFLSAQTSPVVASGGNVRLSCFSPWFIPDSFHLLKEGGADHSGLVESEPRFHRWWMGRNEAIFPLGPVNTTHGGTYRCYGSQRSNPNVWSQPSAPLHIEVTGVYKEPALTAQPGTLMLSGHSLTLQCHAEAGFDRFALTKDEGLTHPWRLDGQRSPDFPLGHVNRTHGGRYRCYSGHQLSSAWSAPSAPLDILVAGMSRKPSFSAQPGPSVPWGATLTLQCGAESWLDTFHLHREGSLDPPQHLRLQNTSVPSQATFTLSPVTSGHQGTYRCYGSNSSSPYLLSQPSDPLELVVSDYMVENLIRMGVAGLVLVVLGVLLFQARKDTNMALQGARM</sequence>
<organism evidence="6 7">
    <name type="scientific">Pipistrellus nathusii</name>
    <name type="common">Nathusius' pipistrelle</name>
    <dbReference type="NCBI Taxonomy" id="59473"/>
    <lineage>
        <taxon>Eukaryota</taxon>
        <taxon>Metazoa</taxon>
        <taxon>Chordata</taxon>
        <taxon>Craniata</taxon>
        <taxon>Vertebrata</taxon>
        <taxon>Euteleostomi</taxon>
        <taxon>Mammalia</taxon>
        <taxon>Eutheria</taxon>
        <taxon>Laurasiatheria</taxon>
        <taxon>Chiroptera</taxon>
        <taxon>Yangochiroptera</taxon>
        <taxon>Vespertilionidae</taxon>
        <taxon>Pipistrellus</taxon>
    </lineage>
</organism>
<dbReference type="Gene3D" id="2.60.40.10">
    <property type="entry name" value="Immunoglobulins"/>
    <property type="match status" value="4"/>
</dbReference>
<name>A0ABN9ZGJ6_PIPNA</name>
<keyword evidence="3" id="KW-0472">Membrane</keyword>
<evidence type="ECO:0000256" key="4">
    <source>
        <dbReference type="SAM" id="SignalP"/>
    </source>
</evidence>
<dbReference type="InterPro" id="IPR036179">
    <property type="entry name" value="Ig-like_dom_sf"/>
</dbReference>
<evidence type="ECO:0000256" key="2">
    <source>
        <dbReference type="ARBA" id="ARBA00023319"/>
    </source>
</evidence>
<dbReference type="PANTHER" id="PTHR11738">
    <property type="entry name" value="MHC CLASS I NK CELL RECEPTOR"/>
    <property type="match status" value="1"/>
</dbReference>
<dbReference type="InterPro" id="IPR003598">
    <property type="entry name" value="Ig_sub2"/>
</dbReference>
<feature type="transmembrane region" description="Helical" evidence="3">
    <location>
        <begin position="431"/>
        <end position="449"/>
    </location>
</feature>
<gene>
    <name evidence="6" type="ORF">MPIPNATIZW_LOCUS5755</name>
</gene>
<dbReference type="PANTHER" id="PTHR11738:SF88">
    <property type="entry name" value="IG-LIKE DOMAIN-CONTAINING PROTEIN"/>
    <property type="match status" value="1"/>
</dbReference>
<dbReference type="Proteomes" id="UP001314169">
    <property type="component" value="Chromosome 15"/>
</dbReference>
<reference evidence="6" key="1">
    <citation type="submission" date="2023-12" db="EMBL/GenBank/DDBJ databases">
        <authorList>
            <person name="Brown T."/>
        </authorList>
    </citation>
    <scope>NUCLEOTIDE SEQUENCE</scope>
</reference>
<dbReference type="InterPro" id="IPR050412">
    <property type="entry name" value="Ig-like_Receptors_ImmuneReg"/>
</dbReference>
<keyword evidence="4" id="KW-0732">Signal</keyword>
<accession>A0ABN9ZGJ6</accession>
<evidence type="ECO:0000259" key="5">
    <source>
        <dbReference type="PROSITE" id="PS50835"/>
    </source>
</evidence>
<keyword evidence="2" id="KW-0393">Immunoglobulin domain</keyword>
<dbReference type="Pfam" id="PF13927">
    <property type="entry name" value="Ig_3"/>
    <property type="match status" value="1"/>
</dbReference>
<dbReference type="InterPro" id="IPR013783">
    <property type="entry name" value="Ig-like_fold"/>
</dbReference>
<dbReference type="InterPro" id="IPR003599">
    <property type="entry name" value="Ig_sub"/>
</dbReference>
<dbReference type="SMART" id="SM00409">
    <property type="entry name" value="IG"/>
    <property type="match status" value="4"/>
</dbReference>
<protein>
    <recommendedName>
        <fullName evidence="5">Ig-like domain-containing protein</fullName>
    </recommendedName>
</protein>
<dbReference type="EMBL" id="OY882872">
    <property type="protein sequence ID" value="CAK6437449.1"/>
    <property type="molecule type" value="Genomic_DNA"/>
</dbReference>
<keyword evidence="7" id="KW-1185">Reference proteome</keyword>
<keyword evidence="3" id="KW-0812">Transmembrane</keyword>
<proteinExistence type="predicted"/>
<dbReference type="InterPro" id="IPR007110">
    <property type="entry name" value="Ig-like_dom"/>
</dbReference>
<keyword evidence="1" id="KW-1015">Disulfide bond</keyword>
<dbReference type="SMART" id="SM00408">
    <property type="entry name" value="IGc2"/>
    <property type="match status" value="4"/>
</dbReference>
<evidence type="ECO:0000313" key="6">
    <source>
        <dbReference type="EMBL" id="CAK6437449.1"/>
    </source>
</evidence>
<feature type="signal peptide" evidence="4">
    <location>
        <begin position="1"/>
        <end position="28"/>
    </location>
</feature>
<feature type="chain" id="PRO_5047042384" description="Ig-like domain-containing protein" evidence="4">
    <location>
        <begin position="29"/>
        <end position="464"/>
    </location>
</feature>
<dbReference type="Pfam" id="PF13895">
    <property type="entry name" value="Ig_2"/>
    <property type="match status" value="1"/>
</dbReference>
<keyword evidence="3" id="KW-1133">Transmembrane helix</keyword>
<evidence type="ECO:0000256" key="3">
    <source>
        <dbReference type="SAM" id="Phobius"/>
    </source>
</evidence>
<feature type="domain" description="Ig-like" evidence="5">
    <location>
        <begin position="330"/>
        <end position="413"/>
    </location>
</feature>
<dbReference type="SUPFAM" id="SSF48726">
    <property type="entry name" value="Immunoglobulin"/>
    <property type="match status" value="4"/>
</dbReference>